<proteinExistence type="predicted"/>
<gene>
    <name evidence="1" type="ORF">CS063_06980</name>
</gene>
<reference evidence="1" key="1">
    <citation type="submission" date="2017-10" db="EMBL/GenBank/DDBJ databases">
        <title>Genome sequence of cellulolytic Lachnospiraceae bacterium XHS1971 isolated from hotspring sediment.</title>
        <authorList>
            <person name="Vasudevan G."/>
            <person name="Joshi A.J."/>
            <person name="Hivarkar S."/>
            <person name="Lanjekar V.B."/>
            <person name="Dhakephalkar P.K."/>
            <person name="Dagar S."/>
        </authorList>
    </citation>
    <scope>NUCLEOTIDE SEQUENCE</scope>
    <source>
        <strain evidence="1">XHS1971</strain>
    </source>
</reference>
<protein>
    <submittedName>
        <fullName evidence="1">GNAT family N-acetyltransferase</fullName>
    </submittedName>
</protein>
<organism evidence="1 2">
    <name type="scientific">Sporanaerobium hydrogeniformans</name>
    <dbReference type="NCBI Taxonomy" id="3072179"/>
    <lineage>
        <taxon>Bacteria</taxon>
        <taxon>Bacillati</taxon>
        <taxon>Bacillota</taxon>
        <taxon>Clostridia</taxon>
        <taxon>Lachnospirales</taxon>
        <taxon>Lachnospiraceae</taxon>
        <taxon>Sporanaerobium</taxon>
    </lineage>
</organism>
<keyword evidence="2" id="KW-1185">Reference proteome</keyword>
<comment type="caution">
    <text evidence="1">The sequence shown here is derived from an EMBL/GenBank/DDBJ whole genome shotgun (WGS) entry which is preliminary data.</text>
</comment>
<sequence length="138" mass="15681">MKIEIVDNALTPEIYIAVRKQVNFKYYPYEDVKVALKNSLYTVVIYDEGKPIGISRIVGDGKIVFFIKDVVVIPEYQKQNIGSMLMDRIQQYISTVACEGAYIGLMSTPGLTNFYKKFGFIERPTAELGPGMVKFYNT</sequence>
<evidence type="ECO:0000313" key="1">
    <source>
        <dbReference type="EMBL" id="PHV71176.1"/>
    </source>
</evidence>
<dbReference type="EMBL" id="PEDL01000005">
    <property type="protein sequence ID" value="PHV71176.1"/>
    <property type="molecule type" value="Genomic_DNA"/>
</dbReference>
<dbReference type="Proteomes" id="UP000224460">
    <property type="component" value="Unassembled WGS sequence"/>
</dbReference>
<evidence type="ECO:0000313" key="2">
    <source>
        <dbReference type="Proteomes" id="UP000224460"/>
    </source>
</evidence>
<accession>A0AC61DD99</accession>
<name>A0AC61DD99_9FIRM</name>